<sequence>MNFTEWVVDYEINDDTSKIKSVEIKLLEREKLKLNRSSSSFLSESTRQYCPESTNKKSTFLRQQTKNFCWDGFVEPSRHQTDEDFENIPAAFHIKLAAPKKISIESLELQFLRETCKLSSTANDFLQKSIKKGSMIVNVPPLVQEQIFRSSPSLSDLFTRNYDLIQYMESRKNLEVFQPGKYNNWTPDEFQVEHMFPEDNTLSQTSEVTPWIKVEKKLSPVLKDDVYLNFYVETPLIPNNRNLQKMSKDIAVQAKSWNSEARHLKQTGIAFAEKEAIILDETLKDKELKFKVYATSIQEENMFQKVRKYIELLKPHGKQHRWEISKYKKAQMSWMPFLKISKQKTLEEKLYMGEETNKYSIFLADKIENKTLKYVKLWELECLDLGNVSNESQLGNNDQSCICSNTTNTDDSTTFKLNVTTNEVSDILDSNKTSGSDANPTTDHVQRKKPETCVEDVKLTDSSALSNPPLGLNGLKPSCAFSNILSELDQHSMDSLFDNKSSSIKVLTSEAKFALSSEQTFSNDTVQPGHRSQRTPMKREMSEIDSLVLAKRKRTKEKPKLDALGLSFFPMLDALNHSTKNNSTTNVHLNEVDKAKNKPSQLSINEQLIIKDPMHTLLEGSVLDQEPDLKEKIMDWIPTDQMMFRRLAVNTKFPEKYPSIYFQLESLCDLHSEQLYLHEFSMFPEDSLQFDFFINETCGLIIVKPIQVYQIDIKSKELLFFKELSKIIHHVQSLVVILMLDGTHETNKTGKFLNDCDLHGVKVYQAEPDLSSMLNTLNVIIVEYGTLVEKSTSHNTDLIYEDEHQFLFSCGVVNPLLVKFLLQNITLEEFIELDHGKRVKHFSNLISVELLKDLDNSFRVAMSQS</sequence>
<feature type="region of interest" description="Disordered" evidence="1">
    <location>
        <begin position="427"/>
        <end position="450"/>
    </location>
</feature>
<evidence type="ECO:0000313" key="3">
    <source>
        <dbReference type="Proteomes" id="UP000094801"/>
    </source>
</evidence>
<gene>
    <name evidence="2" type="ORF">CANARDRAFT_23328</name>
</gene>
<dbReference type="AlphaFoldDB" id="A0A1E4T0H0"/>
<proteinExistence type="predicted"/>
<feature type="compositionally biased region" description="Polar residues" evidence="1">
    <location>
        <begin position="427"/>
        <end position="443"/>
    </location>
</feature>
<reference evidence="3" key="1">
    <citation type="submission" date="2016-04" db="EMBL/GenBank/DDBJ databases">
        <title>Comparative genomics of biotechnologically important yeasts.</title>
        <authorList>
            <consortium name="DOE Joint Genome Institute"/>
            <person name="Riley R."/>
            <person name="Haridas S."/>
            <person name="Wolfe K.H."/>
            <person name="Lopes M.R."/>
            <person name="Hittinger C.T."/>
            <person name="Goker M."/>
            <person name="Salamov A."/>
            <person name="Wisecaver J."/>
            <person name="Long T.M."/>
            <person name="Aerts A.L."/>
            <person name="Barry K."/>
            <person name="Choi C."/>
            <person name="Clum A."/>
            <person name="Coughlan A.Y."/>
            <person name="Deshpande S."/>
            <person name="Douglass A.P."/>
            <person name="Hanson S.J."/>
            <person name="Klenk H.-P."/>
            <person name="Labutti K."/>
            <person name="Lapidus A."/>
            <person name="Lindquist E."/>
            <person name="Lipzen A."/>
            <person name="Meier-Kolthoff J.P."/>
            <person name="Ohm R.A."/>
            <person name="Otillar R.P."/>
            <person name="Pangilinan J."/>
            <person name="Peng Y."/>
            <person name="Rokas A."/>
            <person name="Rosa C.A."/>
            <person name="Scheuner C."/>
            <person name="Sibirny A.A."/>
            <person name="Slot J.C."/>
            <person name="Stielow J.B."/>
            <person name="Sun H."/>
            <person name="Kurtzman C.P."/>
            <person name="Blackwell M."/>
            <person name="Grigoriev I.V."/>
            <person name="Jeffries T.W."/>
        </authorList>
    </citation>
    <scope>NUCLEOTIDE SEQUENCE [LARGE SCALE GENOMIC DNA]</scope>
    <source>
        <strain evidence="3">NRRL YB-2248</strain>
    </source>
</reference>
<evidence type="ECO:0000313" key="2">
    <source>
        <dbReference type="EMBL" id="ODV85265.1"/>
    </source>
</evidence>
<dbReference type="Proteomes" id="UP000094801">
    <property type="component" value="Unassembled WGS sequence"/>
</dbReference>
<dbReference type="EMBL" id="KV453853">
    <property type="protein sequence ID" value="ODV85265.1"/>
    <property type="molecule type" value="Genomic_DNA"/>
</dbReference>
<name>A0A1E4T0H0_9ASCO</name>
<evidence type="ECO:0000256" key="1">
    <source>
        <dbReference type="SAM" id="MobiDB-lite"/>
    </source>
</evidence>
<protein>
    <submittedName>
        <fullName evidence="2">Uncharacterized protein</fullName>
    </submittedName>
</protein>
<dbReference type="OrthoDB" id="3997868at2759"/>
<accession>A0A1E4T0H0</accession>
<keyword evidence="3" id="KW-1185">Reference proteome</keyword>
<organism evidence="2 3">
    <name type="scientific">[Candida] arabinofermentans NRRL YB-2248</name>
    <dbReference type="NCBI Taxonomy" id="983967"/>
    <lineage>
        <taxon>Eukaryota</taxon>
        <taxon>Fungi</taxon>
        <taxon>Dikarya</taxon>
        <taxon>Ascomycota</taxon>
        <taxon>Saccharomycotina</taxon>
        <taxon>Pichiomycetes</taxon>
        <taxon>Pichiales</taxon>
        <taxon>Pichiaceae</taxon>
        <taxon>Ogataea</taxon>
        <taxon>Ogataea/Candida clade</taxon>
    </lineage>
</organism>